<comment type="caution">
    <text evidence="1">The sequence shown here is derived from an EMBL/GenBank/DDBJ whole genome shotgun (WGS) entry which is preliminary data.</text>
</comment>
<keyword evidence="2" id="KW-1185">Reference proteome</keyword>
<dbReference type="AlphaFoldDB" id="F9S7W0"/>
<accession>F9S7W0</accession>
<dbReference type="Proteomes" id="UP000004605">
    <property type="component" value="Unassembled WGS sequence"/>
</dbReference>
<organism evidence="1 2">
    <name type="scientific">Vibrio ichthyoenteri ATCC 700023</name>
    <dbReference type="NCBI Taxonomy" id="870968"/>
    <lineage>
        <taxon>Bacteria</taxon>
        <taxon>Pseudomonadati</taxon>
        <taxon>Pseudomonadota</taxon>
        <taxon>Gammaproteobacteria</taxon>
        <taxon>Vibrionales</taxon>
        <taxon>Vibrionaceae</taxon>
        <taxon>Vibrio</taxon>
    </lineage>
</organism>
<gene>
    <name evidence="1" type="ORF">VII00023_20737</name>
</gene>
<sequence>MLSIEFMVGSFGSSLVLGYVIGKQFLIFKQAIEVSTSN</sequence>
<evidence type="ECO:0000313" key="2">
    <source>
        <dbReference type="Proteomes" id="UP000004605"/>
    </source>
</evidence>
<evidence type="ECO:0000313" key="1">
    <source>
        <dbReference type="EMBL" id="EGU31010.1"/>
    </source>
</evidence>
<protein>
    <submittedName>
        <fullName evidence="1">Uncharacterized protein</fullName>
    </submittedName>
</protein>
<name>F9S7W0_9VIBR</name>
<proteinExistence type="predicted"/>
<dbReference type="EMBL" id="AFWF01000303">
    <property type="protein sequence ID" value="EGU31010.1"/>
    <property type="molecule type" value="Genomic_DNA"/>
</dbReference>
<reference evidence="1 2" key="1">
    <citation type="journal article" date="2012" name="Int. J. Syst. Evol. Microbiol.">
        <title>Vibrio caribbeanicus sp. nov., isolated from the marine sponge Scleritoderma cyanea.</title>
        <authorList>
            <person name="Hoffmann M."/>
            <person name="Monday S.R."/>
            <person name="Allard M.W."/>
            <person name="Strain E.A."/>
            <person name="Whittaker P."/>
            <person name="Naum M."/>
            <person name="McCarthy P.J."/>
            <person name="Lopez J.V."/>
            <person name="Fischer M."/>
            <person name="Brown E.W."/>
        </authorList>
    </citation>
    <scope>NUCLEOTIDE SEQUENCE [LARGE SCALE GENOMIC DNA]</scope>
    <source>
        <strain evidence="1 2">ATCC 700023</strain>
    </source>
</reference>